<dbReference type="AlphaFoldDB" id="A0AAV5V180"/>
<feature type="non-terminal residue" evidence="2">
    <location>
        <position position="1"/>
    </location>
</feature>
<evidence type="ECO:0000313" key="2">
    <source>
        <dbReference type="EMBL" id="GMT12516.1"/>
    </source>
</evidence>
<feature type="region of interest" description="Disordered" evidence="1">
    <location>
        <begin position="1"/>
        <end position="27"/>
    </location>
</feature>
<gene>
    <name evidence="2" type="ORF">PFISCL1PPCAC_3813</name>
</gene>
<evidence type="ECO:0000256" key="1">
    <source>
        <dbReference type="SAM" id="MobiDB-lite"/>
    </source>
</evidence>
<comment type="caution">
    <text evidence="2">The sequence shown here is derived from an EMBL/GenBank/DDBJ whole genome shotgun (WGS) entry which is preliminary data.</text>
</comment>
<feature type="non-terminal residue" evidence="2">
    <location>
        <position position="89"/>
    </location>
</feature>
<keyword evidence="3" id="KW-1185">Reference proteome</keyword>
<protein>
    <submittedName>
        <fullName evidence="2">Uncharacterized protein</fullName>
    </submittedName>
</protein>
<proteinExistence type="predicted"/>
<organism evidence="2 3">
    <name type="scientific">Pristionchus fissidentatus</name>
    <dbReference type="NCBI Taxonomy" id="1538716"/>
    <lineage>
        <taxon>Eukaryota</taxon>
        <taxon>Metazoa</taxon>
        <taxon>Ecdysozoa</taxon>
        <taxon>Nematoda</taxon>
        <taxon>Chromadorea</taxon>
        <taxon>Rhabditida</taxon>
        <taxon>Rhabditina</taxon>
        <taxon>Diplogasteromorpha</taxon>
        <taxon>Diplogasteroidea</taxon>
        <taxon>Neodiplogasteridae</taxon>
        <taxon>Pristionchus</taxon>
    </lineage>
</organism>
<feature type="compositionally biased region" description="Basic and acidic residues" evidence="1">
    <location>
        <begin position="14"/>
        <end position="27"/>
    </location>
</feature>
<name>A0AAV5V180_9BILA</name>
<feature type="compositionally biased region" description="Polar residues" evidence="1">
    <location>
        <begin position="1"/>
        <end position="10"/>
    </location>
</feature>
<evidence type="ECO:0000313" key="3">
    <source>
        <dbReference type="Proteomes" id="UP001432322"/>
    </source>
</evidence>
<accession>A0AAV5V180</accession>
<dbReference type="EMBL" id="BTSY01000001">
    <property type="protein sequence ID" value="GMT12516.1"/>
    <property type="molecule type" value="Genomic_DNA"/>
</dbReference>
<dbReference type="Proteomes" id="UP001432322">
    <property type="component" value="Unassembled WGS sequence"/>
</dbReference>
<reference evidence="2" key="1">
    <citation type="submission" date="2023-10" db="EMBL/GenBank/DDBJ databases">
        <title>Genome assembly of Pristionchus species.</title>
        <authorList>
            <person name="Yoshida K."/>
            <person name="Sommer R.J."/>
        </authorList>
    </citation>
    <scope>NUCLEOTIDE SEQUENCE</scope>
    <source>
        <strain evidence="2">RS5133</strain>
    </source>
</reference>
<sequence>SVDAHSTSVPSHHHAPDDHDTRSSTRHETERLWLVRYCSFLRRYLPQGILPAGGVCKVEEHDGEVRLLVLHRQEAHLLQQVIAARAAAA</sequence>